<protein>
    <recommendedName>
        <fullName evidence="3">ABM domain-containing protein</fullName>
    </recommendedName>
</protein>
<evidence type="ECO:0000313" key="1">
    <source>
        <dbReference type="EMBL" id="KAG6370076.1"/>
    </source>
</evidence>
<reference evidence="1" key="1">
    <citation type="submission" date="2021-03" db="EMBL/GenBank/DDBJ databases">
        <title>Evolutionary innovations through gain and loss of genes in the ectomycorrhizal Boletales.</title>
        <authorList>
            <person name="Wu G."/>
            <person name="Miyauchi S."/>
            <person name="Morin E."/>
            <person name="Yang Z.-L."/>
            <person name="Xu J."/>
            <person name="Martin F.M."/>
        </authorList>
    </citation>
    <scope>NUCLEOTIDE SEQUENCE</scope>
    <source>
        <strain evidence="1">BR01</strain>
    </source>
</reference>
<dbReference type="AlphaFoldDB" id="A0A8I2YDT3"/>
<dbReference type="PANTHER" id="PTHR42052:SF1">
    <property type="entry name" value="ABM DOMAIN-CONTAINING PROTEIN"/>
    <property type="match status" value="1"/>
</dbReference>
<keyword evidence="2" id="KW-1185">Reference proteome</keyword>
<sequence>MTITEFAIIVFNSPPDFSDPALQSLFQKLSSWQSECSGLPLRFFTNRDEPTEVYLVTGWTSVAAHEGWIRGERNQELLRVFGPYVDMPRIRMVHVGVDFEAMQKDAGCGGMVMVVERYDGARRWRETTSFVEEGRYAWSLAGRDLARDDGDAFRFVGVRADGGEVEVGRDKLTPIERWALRRVEPSLGQSSAVL</sequence>
<dbReference type="PANTHER" id="PTHR42052">
    <property type="entry name" value="ABM DOMAIN-CONTAINING PROTEIN"/>
    <property type="match status" value="1"/>
</dbReference>
<dbReference type="Gene3D" id="3.30.70.100">
    <property type="match status" value="1"/>
</dbReference>
<dbReference type="Proteomes" id="UP000683000">
    <property type="component" value="Unassembled WGS sequence"/>
</dbReference>
<dbReference type="OrthoDB" id="3542212at2759"/>
<dbReference type="SUPFAM" id="SSF54909">
    <property type="entry name" value="Dimeric alpha+beta barrel"/>
    <property type="match status" value="1"/>
</dbReference>
<comment type="caution">
    <text evidence="1">The sequence shown here is derived from an EMBL/GenBank/DDBJ whole genome shotgun (WGS) entry which is preliminary data.</text>
</comment>
<evidence type="ECO:0008006" key="3">
    <source>
        <dbReference type="Google" id="ProtNLM"/>
    </source>
</evidence>
<accession>A0A8I2YDT3</accession>
<gene>
    <name evidence="1" type="ORF">JVT61DRAFT_12482</name>
</gene>
<dbReference type="InterPro" id="IPR011008">
    <property type="entry name" value="Dimeric_a/b-barrel"/>
</dbReference>
<dbReference type="EMBL" id="JAGFBS010000057">
    <property type="protein sequence ID" value="KAG6370076.1"/>
    <property type="molecule type" value="Genomic_DNA"/>
</dbReference>
<evidence type="ECO:0000313" key="2">
    <source>
        <dbReference type="Proteomes" id="UP000683000"/>
    </source>
</evidence>
<name>A0A8I2YDT3_9AGAM</name>
<proteinExistence type="predicted"/>
<organism evidence="1 2">
    <name type="scientific">Boletus reticuloceps</name>
    <dbReference type="NCBI Taxonomy" id="495285"/>
    <lineage>
        <taxon>Eukaryota</taxon>
        <taxon>Fungi</taxon>
        <taxon>Dikarya</taxon>
        <taxon>Basidiomycota</taxon>
        <taxon>Agaricomycotina</taxon>
        <taxon>Agaricomycetes</taxon>
        <taxon>Agaricomycetidae</taxon>
        <taxon>Boletales</taxon>
        <taxon>Boletineae</taxon>
        <taxon>Boletaceae</taxon>
        <taxon>Boletoideae</taxon>
        <taxon>Boletus</taxon>
    </lineage>
</organism>